<feature type="chain" id="PRO_5011649570" description="DUF6438 domain-containing protein" evidence="1">
    <location>
        <begin position="22"/>
        <end position="263"/>
    </location>
</feature>
<feature type="domain" description="DUF6438" evidence="2">
    <location>
        <begin position="136"/>
        <end position="231"/>
    </location>
</feature>
<evidence type="ECO:0000313" key="3">
    <source>
        <dbReference type="EMBL" id="SDI35468.1"/>
    </source>
</evidence>
<evidence type="ECO:0000256" key="1">
    <source>
        <dbReference type="SAM" id="SignalP"/>
    </source>
</evidence>
<evidence type="ECO:0000313" key="4">
    <source>
        <dbReference type="Proteomes" id="UP000198869"/>
    </source>
</evidence>
<dbReference type="OrthoDB" id="7172369at2"/>
<gene>
    <name evidence="3" type="ORF">SAMN05421846_106239</name>
</gene>
<feature type="signal peptide" evidence="1">
    <location>
        <begin position="1"/>
        <end position="21"/>
    </location>
</feature>
<dbReference type="InterPro" id="IPR045497">
    <property type="entry name" value="DUF6438"/>
</dbReference>
<proteinExistence type="predicted"/>
<dbReference type="RefSeq" id="WP_089858206.1">
    <property type="nucleotide sequence ID" value="NZ_FNDW01000006.1"/>
</dbReference>
<dbReference type="AlphaFoldDB" id="A0A1G8JWD9"/>
<name>A0A1G8JWD9_9FLAO</name>
<reference evidence="4" key="1">
    <citation type="submission" date="2016-10" db="EMBL/GenBank/DDBJ databases">
        <authorList>
            <person name="Varghese N."/>
            <person name="Submissions S."/>
        </authorList>
    </citation>
    <scope>NUCLEOTIDE SEQUENCE [LARGE SCALE GENOMIC DNA]</scope>
    <source>
        <strain evidence="4">DSM 17071</strain>
    </source>
</reference>
<dbReference type="Proteomes" id="UP000198869">
    <property type="component" value="Unassembled WGS sequence"/>
</dbReference>
<sequence length="263" mass="31154">MKNHICTIFIILFCFAAFIKAQNKSTIQGTWISENNDFIKIKEEGSRFNILSTNEIEEQLNIMIKKDSLSFYTKYTKVGSDKIYFSKYDFYIKKMNEKQLILIPTSELSKNLFNNRPQIIFTRQEFNIDHSISFEKLIYRTTSCYGNCSIINLELDKNKNIYIHREIFNDKINSGNFKGTLSEEEYARFINILQTSNLRKWYFPEKDGSDSPITTLIIYHNGKRKYFKSMFPPAISNQLIKLLYEIGEKAQLIRTDKEKQMEY</sequence>
<dbReference type="Pfam" id="PF20033">
    <property type="entry name" value="DUF6438"/>
    <property type="match status" value="1"/>
</dbReference>
<protein>
    <recommendedName>
        <fullName evidence="2">DUF6438 domain-containing protein</fullName>
    </recommendedName>
</protein>
<accession>A0A1G8JWD9</accession>
<dbReference type="EMBL" id="FNDW01000006">
    <property type="protein sequence ID" value="SDI35468.1"/>
    <property type="molecule type" value="Genomic_DNA"/>
</dbReference>
<keyword evidence="4" id="KW-1185">Reference proteome</keyword>
<organism evidence="3 4">
    <name type="scientific">Chryseobacterium taeanense</name>
    <dbReference type="NCBI Taxonomy" id="311334"/>
    <lineage>
        <taxon>Bacteria</taxon>
        <taxon>Pseudomonadati</taxon>
        <taxon>Bacteroidota</taxon>
        <taxon>Flavobacteriia</taxon>
        <taxon>Flavobacteriales</taxon>
        <taxon>Weeksellaceae</taxon>
        <taxon>Chryseobacterium group</taxon>
        <taxon>Chryseobacterium</taxon>
    </lineage>
</organism>
<keyword evidence="1" id="KW-0732">Signal</keyword>
<evidence type="ECO:0000259" key="2">
    <source>
        <dbReference type="Pfam" id="PF20033"/>
    </source>
</evidence>